<feature type="domain" description="Oxidoreductase N-terminal" evidence="2">
    <location>
        <begin position="6"/>
        <end position="106"/>
    </location>
</feature>
<dbReference type="EMBL" id="JACTNZ010000001">
    <property type="protein sequence ID" value="KAG5564483.1"/>
    <property type="molecule type" value="Genomic_DNA"/>
</dbReference>
<dbReference type="GO" id="GO:0016628">
    <property type="term" value="F:oxidoreductase activity, acting on the CH-CH group of donors, NAD or NADP as acceptor"/>
    <property type="evidence" value="ECO:0007669"/>
    <property type="project" value="InterPro"/>
</dbReference>
<comment type="caution">
    <text evidence="3">The sequence shown here is derived from an EMBL/GenBank/DDBJ whole genome shotgun (WGS) entry which is preliminary data.</text>
</comment>
<evidence type="ECO:0000313" key="3">
    <source>
        <dbReference type="EMBL" id="KAG5564483.1"/>
    </source>
</evidence>
<dbReference type="Pfam" id="PF16884">
    <property type="entry name" value="ADH_N_2"/>
    <property type="match status" value="1"/>
</dbReference>
<keyword evidence="1" id="KW-0560">Oxidoreductase</keyword>
<reference evidence="3" key="1">
    <citation type="submission" date="2020-08" db="EMBL/GenBank/DDBJ databases">
        <title>Plant Genome Project.</title>
        <authorList>
            <person name="Zhang R.-G."/>
        </authorList>
    </citation>
    <scope>NUCLEOTIDE SEQUENCE</scope>
    <source>
        <strain evidence="3">WSP0</strain>
        <tissue evidence="3">Leaf</tissue>
    </source>
</reference>
<dbReference type="Gene3D" id="3.90.180.10">
    <property type="entry name" value="Medium-chain alcohol dehydrogenases, catalytic domain"/>
    <property type="match status" value="1"/>
</dbReference>
<evidence type="ECO:0000313" key="4">
    <source>
        <dbReference type="Proteomes" id="UP000823749"/>
    </source>
</evidence>
<dbReference type="SUPFAM" id="SSF50129">
    <property type="entry name" value="GroES-like"/>
    <property type="match status" value="1"/>
</dbReference>
<dbReference type="InterPro" id="IPR011032">
    <property type="entry name" value="GroES-like_sf"/>
</dbReference>
<keyword evidence="4" id="KW-1185">Reference proteome</keyword>
<protein>
    <recommendedName>
        <fullName evidence="2">Oxidoreductase N-terminal domain-containing protein</fullName>
    </recommendedName>
</protein>
<gene>
    <name evidence="3" type="ORF">RHGRI_000610</name>
</gene>
<evidence type="ECO:0000259" key="2">
    <source>
        <dbReference type="Pfam" id="PF16884"/>
    </source>
</evidence>
<evidence type="ECO:0000256" key="1">
    <source>
        <dbReference type="ARBA" id="ARBA00023002"/>
    </source>
</evidence>
<dbReference type="InterPro" id="IPR045010">
    <property type="entry name" value="MDR_fam"/>
</dbReference>
<dbReference type="Proteomes" id="UP000823749">
    <property type="component" value="Chromosome 1"/>
</dbReference>
<dbReference type="PANTHER" id="PTHR43205">
    <property type="entry name" value="PROSTAGLANDIN REDUCTASE"/>
    <property type="match status" value="1"/>
</dbReference>
<name>A0AAV6LJR0_9ERIC</name>
<dbReference type="AlphaFoldDB" id="A0AAV6LJR0"/>
<dbReference type="PANTHER" id="PTHR43205:SF12">
    <property type="entry name" value="OS06G0602900 PROTEIN"/>
    <property type="match status" value="1"/>
</dbReference>
<organism evidence="3 4">
    <name type="scientific">Rhododendron griersonianum</name>
    <dbReference type="NCBI Taxonomy" id="479676"/>
    <lineage>
        <taxon>Eukaryota</taxon>
        <taxon>Viridiplantae</taxon>
        <taxon>Streptophyta</taxon>
        <taxon>Embryophyta</taxon>
        <taxon>Tracheophyta</taxon>
        <taxon>Spermatophyta</taxon>
        <taxon>Magnoliopsida</taxon>
        <taxon>eudicotyledons</taxon>
        <taxon>Gunneridae</taxon>
        <taxon>Pentapetalae</taxon>
        <taxon>asterids</taxon>
        <taxon>Ericales</taxon>
        <taxon>Ericaceae</taxon>
        <taxon>Ericoideae</taxon>
        <taxon>Rhodoreae</taxon>
        <taxon>Rhododendron</taxon>
    </lineage>
</organism>
<proteinExistence type="predicted"/>
<dbReference type="InterPro" id="IPR041694">
    <property type="entry name" value="ADH_N_2"/>
</dbReference>
<accession>A0AAV6LJR0</accession>
<sequence length="107" mass="11540">MEVMNKYITIKAHINGAPHESDFELKTETFPISVESGSNDVVVRSLYLSIDPYQINRMKSHNSLQNTSSFAVGIVPGEAIDAFGVGRVVASGHPGFEKGDLVSGMIS</sequence>